<keyword evidence="1" id="KW-0175">Coiled coil</keyword>
<feature type="coiled-coil region" evidence="1">
    <location>
        <begin position="79"/>
        <end position="203"/>
    </location>
</feature>
<dbReference type="Proteomes" id="UP000324800">
    <property type="component" value="Unassembled WGS sequence"/>
</dbReference>
<evidence type="ECO:0000256" key="2">
    <source>
        <dbReference type="SAM" id="MobiDB-lite"/>
    </source>
</evidence>
<reference evidence="4 5" key="1">
    <citation type="submission" date="2019-03" db="EMBL/GenBank/DDBJ databases">
        <title>Single cell metagenomics reveals metabolic interactions within the superorganism composed of flagellate Streblomastix strix and complex community of Bacteroidetes bacteria on its surface.</title>
        <authorList>
            <person name="Treitli S.C."/>
            <person name="Kolisko M."/>
            <person name="Husnik F."/>
            <person name="Keeling P."/>
            <person name="Hampl V."/>
        </authorList>
    </citation>
    <scope>NUCLEOTIDE SEQUENCE [LARGE SCALE GENOMIC DNA]</scope>
    <source>
        <strain evidence="4">ST1C</strain>
    </source>
</reference>
<dbReference type="AlphaFoldDB" id="A0A5J4SYQ0"/>
<dbReference type="InterPro" id="IPR011009">
    <property type="entry name" value="Kinase-like_dom_sf"/>
</dbReference>
<sequence>ALAVILIEIVTGVNPFIGRSMTETMQNIENVRMQALPDYIHGDLKEMIINMTNKDERKRPTAQELLDNDLMQLVGRIGNNNEERNYELEQDKINALAERDLVIEERNRLQNDNQRVSTERDRVIQERNRLQNDNERVSAERDRVIQERDRLSIELDQERTEKDNQKRRTDSSQELVRIFQSQVEITQTEVTRLTAEVTRLNQELSRRETVPATPKAQLKRTPILTPKPKQALLQ</sequence>
<evidence type="ECO:0000259" key="3">
    <source>
        <dbReference type="PROSITE" id="PS50011"/>
    </source>
</evidence>
<comment type="caution">
    <text evidence="4">The sequence shown here is derived from an EMBL/GenBank/DDBJ whole genome shotgun (WGS) entry which is preliminary data.</text>
</comment>
<dbReference type="InterPro" id="IPR000719">
    <property type="entry name" value="Prot_kinase_dom"/>
</dbReference>
<name>A0A5J4SYQ0_9EUKA</name>
<protein>
    <recommendedName>
        <fullName evidence="3">Protein kinase domain-containing protein</fullName>
    </recommendedName>
</protein>
<accession>A0A5J4SYQ0</accession>
<feature type="region of interest" description="Disordered" evidence="2">
    <location>
        <begin position="204"/>
        <end position="234"/>
    </location>
</feature>
<dbReference type="SUPFAM" id="SSF56112">
    <property type="entry name" value="Protein kinase-like (PK-like)"/>
    <property type="match status" value="1"/>
</dbReference>
<gene>
    <name evidence="4" type="ORF">EZS28_051898</name>
</gene>
<dbReference type="OrthoDB" id="3650574at2759"/>
<proteinExistence type="predicted"/>
<evidence type="ECO:0000313" key="5">
    <source>
        <dbReference type="Proteomes" id="UP000324800"/>
    </source>
</evidence>
<evidence type="ECO:0000256" key="1">
    <source>
        <dbReference type="SAM" id="Coils"/>
    </source>
</evidence>
<dbReference type="Gene3D" id="6.10.250.1010">
    <property type="match status" value="1"/>
</dbReference>
<feature type="non-terminal residue" evidence="4">
    <location>
        <position position="1"/>
    </location>
</feature>
<organism evidence="4 5">
    <name type="scientific">Streblomastix strix</name>
    <dbReference type="NCBI Taxonomy" id="222440"/>
    <lineage>
        <taxon>Eukaryota</taxon>
        <taxon>Metamonada</taxon>
        <taxon>Preaxostyla</taxon>
        <taxon>Oxymonadida</taxon>
        <taxon>Streblomastigidae</taxon>
        <taxon>Streblomastix</taxon>
    </lineage>
</organism>
<dbReference type="GO" id="GO:0005524">
    <property type="term" value="F:ATP binding"/>
    <property type="evidence" value="ECO:0007669"/>
    <property type="project" value="InterPro"/>
</dbReference>
<dbReference type="EMBL" id="SNRW01039732">
    <property type="protein sequence ID" value="KAA6350295.1"/>
    <property type="molecule type" value="Genomic_DNA"/>
</dbReference>
<dbReference type="PROSITE" id="PS50011">
    <property type="entry name" value="PROTEIN_KINASE_DOM"/>
    <property type="match status" value="1"/>
</dbReference>
<evidence type="ECO:0000313" key="4">
    <source>
        <dbReference type="EMBL" id="KAA6350295.1"/>
    </source>
</evidence>
<dbReference type="Gene3D" id="1.10.510.10">
    <property type="entry name" value="Transferase(Phosphotransferase) domain 1"/>
    <property type="match status" value="1"/>
</dbReference>
<dbReference type="GO" id="GO:0004672">
    <property type="term" value="F:protein kinase activity"/>
    <property type="evidence" value="ECO:0007669"/>
    <property type="project" value="InterPro"/>
</dbReference>
<feature type="non-terminal residue" evidence="4">
    <location>
        <position position="234"/>
    </location>
</feature>
<feature type="domain" description="Protein kinase" evidence="3">
    <location>
        <begin position="1"/>
        <end position="71"/>
    </location>
</feature>